<reference evidence="2" key="1">
    <citation type="journal article" date="2023" name="G3 (Bethesda)">
        <title>Whole genome assembly and annotation of the endangered Caribbean coral Acropora cervicornis.</title>
        <authorList>
            <person name="Selwyn J.D."/>
            <person name="Vollmer S.V."/>
        </authorList>
    </citation>
    <scope>NUCLEOTIDE SEQUENCE</scope>
    <source>
        <strain evidence="2">K2</strain>
    </source>
</reference>
<sequence length="312" mass="36386">MWTTFKTDSPLVRIFIRPRFLLVLLMIVLTASLLIIWFKEPEMLKAQVTFKGCQRDIMFPKAWTVQRLRYLILREFYFQMQDRIPPACLTIMLKRNDTDKNGVHLPIDEELLKNVKIIAKLASTPQEMLFSSSGRHHERFLDEKAKCIYRKATPQQPDKPHPIAKGAYRFWSLVYGGKNFLQRKPDTGQVTCGGSFDDNSYNTVMTTVFYGSYQFQFFFGDSALGQSSKKYFLTVENRTKVMAKEISDSKIPDSTLFMPGYYWAFTFLQSMQNHTHLEPLYLGCNGKNEAVMLPMNTIYPDPRILFITYEFT</sequence>
<evidence type="ECO:0000313" key="3">
    <source>
        <dbReference type="Proteomes" id="UP001249851"/>
    </source>
</evidence>
<keyword evidence="3" id="KW-1185">Reference proteome</keyword>
<name>A0AAD9QQM8_ACRCE</name>
<feature type="transmembrane region" description="Helical" evidence="1">
    <location>
        <begin position="20"/>
        <end position="38"/>
    </location>
</feature>
<keyword evidence="1" id="KW-1133">Transmembrane helix</keyword>
<keyword evidence="1" id="KW-0472">Membrane</keyword>
<comment type="caution">
    <text evidence="2">The sequence shown here is derived from an EMBL/GenBank/DDBJ whole genome shotgun (WGS) entry which is preliminary data.</text>
</comment>
<protein>
    <submittedName>
        <fullName evidence="2">Uncharacterized protein</fullName>
    </submittedName>
</protein>
<keyword evidence="1" id="KW-0812">Transmembrane</keyword>
<accession>A0AAD9QQM8</accession>
<dbReference type="AlphaFoldDB" id="A0AAD9QQM8"/>
<gene>
    <name evidence="2" type="ORF">P5673_010848</name>
</gene>
<organism evidence="2 3">
    <name type="scientific">Acropora cervicornis</name>
    <name type="common">Staghorn coral</name>
    <dbReference type="NCBI Taxonomy" id="6130"/>
    <lineage>
        <taxon>Eukaryota</taxon>
        <taxon>Metazoa</taxon>
        <taxon>Cnidaria</taxon>
        <taxon>Anthozoa</taxon>
        <taxon>Hexacorallia</taxon>
        <taxon>Scleractinia</taxon>
        <taxon>Astrocoeniina</taxon>
        <taxon>Acroporidae</taxon>
        <taxon>Acropora</taxon>
    </lineage>
</organism>
<reference evidence="2" key="2">
    <citation type="journal article" date="2023" name="Science">
        <title>Genomic signatures of disease resistance in endangered staghorn corals.</title>
        <authorList>
            <person name="Vollmer S.V."/>
            <person name="Selwyn J.D."/>
            <person name="Despard B.A."/>
            <person name="Roesel C.L."/>
        </authorList>
    </citation>
    <scope>NUCLEOTIDE SEQUENCE</scope>
    <source>
        <strain evidence="2">K2</strain>
    </source>
</reference>
<evidence type="ECO:0000313" key="2">
    <source>
        <dbReference type="EMBL" id="KAK2565678.1"/>
    </source>
</evidence>
<proteinExistence type="predicted"/>
<dbReference type="Proteomes" id="UP001249851">
    <property type="component" value="Unassembled WGS sequence"/>
</dbReference>
<evidence type="ECO:0000256" key="1">
    <source>
        <dbReference type="SAM" id="Phobius"/>
    </source>
</evidence>
<dbReference type="EMBL" id="JARQWQ010000019">
    <property type="protein sequence ID" value="KAK2565678.1"/>
    <property type="molecule type" value="Genomic_DNA"/>
</dbReference>